<dbReference type="GeneID" id="70252891"/>
<dbReference type="AlphaFoldDB" id="A0AAD4KHY5"/>
<proteinExistence type="predicted"/>
<accession>A0AAD4KHY5</accession>
<protein>
    <submittedName>
        <fullName evidence="3">Uncharacterized protein</fullName>
    </submittedName>
</protein>
<organism evidence="3 4">
    <name type="scientific">Talaromyces proteolyticus</name>
    <dbReference type="NCBI Taxonomy" id="1131652"/>
    <lineage>
        <taxon>Eukaryota</taxon>
        <taxon>Fungi</taxon>
        <taxon>Dikarya</taxon>
        <taxon>Ascomycota</taxon>
        <taxon>Pezizomycotina</taxon>
        <taxon>Eurotiomycetes</taxon>
        <taxon>Eurotiomycetidae</taxon>
        <taxon>Eurotiales</taxon>
        <taxon>Trichocomaceae</taxon>
        <taxon>Talaromyces</taxon>
        <taxon>Talaromyces sect. Bacilispori</taxon>
    </lineage>
</organism>
<gene>
    <name evidence="3" type="ORF">BGW36DRAFT_80535</name>
</gene>
<evidence type="ECO:0000313" key="3">
    <source>
        <dbReference type="EMBL" id="KAH8688852.1"/>
    </source>
</evidence>
<evidence type="ECO:0000256" key="1">
    <source>
        <dbReference type="SAM" id="Phobius"/>
    </source>
</evidence>
<name>A0AAD4KHY5_9EURO</name>
<keyword evidence="4" id="KW-1185">Reference proteome</keyword>
<keyword evidence="1" id="KW-0472">Membrane</keyword>
<feature type="signal peptide" evidence="2">
    <location>
        <begin position="1"/>
        <end position="19"/>
    </location>
</feature>
<feature type="chain" id="PRO_5042032899" evidence="2">
    <location>
        <begin position="20"/>
        <end position="152"/>
    </location>
</feature>
<evidence type="ECO:0000313" key="4">
    <source>
        <dbReference type="Proteomes" id="UP001201262"/>
    </source>
</evidence>
<keyword evidence="2" id="KW-0732">Signal</keyword>
<evidence type="ECO:0000256" key="2">
    <source>
        <dbReference type="SAM" id="SignalP"/>
    </source>
</evidence>
<dbReference type="EMBL" id="JAJTJA010000017">
    <property type="protein sequence ID" value="KAH8688852.1"/>
    <property type="molecule type" value="Genomic_DNA"/>
</dbReference>
<feature type="transmembrane region" description="Helical" evidence="1">
    <location>
        <begin position="57"/>
        <end position="76"/>
    </location>
</feature>
<keyword evidence="1" id="KW-0812">Transmembrane</keyword>
<keyword evidence="1" id="KW-1133">Transmembrane helix</keyword>
<comment type="caution">
    <text evidence="3">The sequence shown here is derived from an EMBL/GenBank/DDBJ whole genome shotgun (WGS) entry which is preliminary data.</text>
</comment>
<dbReference type="Proteomes" id="UP001201262">
    <property type="component" value="Unassembled WGS sequence"/>
</dbReference>
<sequence length="152" mass="17692">MRKWNGMEWLLLMLCGCLGCQLDTTDDDADTGQARLVCLRAVTWRPAVVSIISAQNGWVLIYIVFFITHSFSYYLARELLDGFQRTIVWPRMESWGVVLMPAWREQLFGADTGYYHVQTEHRIKQDMDMHRHNHHADTTSTVDWNENTSLPA</sequence>
<dbReference type="RefSeq" id="XP_046065324.1">
    <property type="nucleotide sequence ID" value="XM_046222605.1"/>
</dbReference>
<reference evidence="3" key="1">
    <citation type="submission" date="2021-12" db="EMBL/GenBank/DDBJ databases">
        <title>Convergent genome expansion in fungi linked to evolution of root-endophyte symbiosis.</title>
        <authorList>
            <consortium name="DOE Joint Genome Institute"/>
            <person name="Ke Y.-H."/>
            <person name="Bonito G."/>
            <person name="Liao H.-L."/>
            <person name="Looney B."/>
            <person name="Rojas-Flechas A."/>
            <person name="Nash J."/>
            <person name="Hameed K."/>
            <person name="Schadt C."/>
            <person name="Martin F."/>
            <person name="Crous P.W."/>
            <person name="Miettinen O."/>
            <person name="Magnuson J.K."/>
            <person name="Labbe J."/>
            <person name="Jacobson D."/>
            <person name="Doktycz M.J."/>
            <person name="Veneault-Fourrey C."/>
            <person name="Kuo A."/>
            <person name="Mondo S."/>
            <person name="Calhoun S."/>
            <person name="Riley R."/>
            <person name="Ohm R."/>
            <person name="LaButti K."/>
            <person name="Andreopoulos B."/>
            <person name="Pangilinan J."/>
            <person name="Nolan M."/>
            <person name="Tritt A."/>
            <person name="Clum A."/>
            <person name="Lipzen A."/>
            <person name="Daum C."/>
            <person name="Barry K."/>
            <person name="Grigoriev I.V."/>
            <person name="Vilgalys R."/>
        </authorList>
    </citation>
    <scope>NUCLEOTIDE SEQUENCE</scope>
    <source>
        <strain evidence="3">PMI_201</strain>
    </source>
</reference>